<dbReference type="Proteomes" id="UP001163082">
    <property type="component" value="Chromosome"/>
</dbReference>
<protein>
    <submittedName>
        <fullName evidence="1">Type I toxin-antitoxin system ptaRNA1 family toxin</fullName>
    </submittedName>
</protein>
<reference evidence="1 2" key="1">
    <citation type="journal article" date="2022" name="Antonie Van Leeuwenhoek">
        <title>Whole genome sequencing of the halophilic Halomonas qaidamensis XH36, a novel species strain with high ectoine production.</title>
        <authorList>
            <person name="Zhang T."/>
            <person name="Cui T."/>
            <person name="Cao Y."/>
            <person name="Li Y."/>
            <person name="Li F."/>
            <person name="Zhu D."/>
            <person name="Xing J."/>
        </authorList>
    </citation>
    <scope>NUCLEOTIDE SEQUENCE [LARGE SCALE GENOMIC DNA]</scope>
    <source>
        <strain evidence="1 2">XH36</strain>
    </source>
</reference>
<evidence type="ECO:0000313" key="1">
    <source>
        <dbReference type="EMBL" id="UYV19802.1"/>
    </source>
</evidence>
<accession>A0ABY6JTG6</accession>
<gene>
    <name evidence="1" type="ORF">K1Y77_03760</name>
</gene>
<organism evidence="1 2">
    <name type="scientific">Halomonas qaidamensis</name>
    <dbReference type="NCBI Taxonomy" id="2866211"/>
    <lineage>
        <taxon>Bacteria</taxon>
        <taxon>Pseudomonadati</taxon>
        <taxon>Pseudomonadota</taxon>
        <taxon>Gammaproteobacteria</taxon>
        <taxon>Oceanospirillales</taxon>
        <taxon>Halomonadaceae</taxon>
        <taxon>Halomonas</taxon>
    </lineage>
</organism>
<sequence length="51" mass="5811">MLAASRQLLLSGSEWLLTDVVRQNPPKGGFFAMFMILYYQIETGRATPEDF</sequence>
<proteinExistence type="predicted"/>
<dbReference type="EMBL" id="CP080627">
    <property type="protein sequence ID" value="UYV19802.1"/>
    <property type="molecule type" value="Genomic_DNA"/>
</dbReference>
<keyword evidence="2" id="KW-1185">Reference proteome</keyword>
<evidence type="ECO:0000313" key="2">
    <source>
        <dbReference type="Proteomes" id="UP001163082"/>
    </source>
</evidence>
<name>A0ABY6JTG6_9GAMM</name>